<dbReference type="UniPathway" id="UPA00219"/>
<dbReference type="PANTHER" id="PTHR21198:SF2">
    <property type="entry name" value="GLUTAMATE RACEMASE"/>
    <property type="match status" value="1"/>
</dbReference>
<comment type="catalytic activity">
    <reaction evidence="1 7">
        <text>L-glutamate = D-glutamate</text>
        <dbReference type="Rhea" id="RHEA:12813"/>
        <dbReference type="ChEBI" id="CHEBI:29985"/>
        <dbReference type="ChEBI" id="CHEBI:29986"/>
        <dbReference type="EC" id="5.1.1.3"/>
    </reaction>
</comment>
<dbReference type="EMBL" id="PUFO01000079">
    <property type="protein sequence ID" value="TDG74327.1"/>
    <property type="molecule type" value="Genomic_DNA"/>
</dbReference>
<dbReference type="NCBIfam" id="TIGR00067">
    <property type="entry name" value="glut_race"/>
    <property type="match status" value="1"/>
</dbReference>
<evidence type="ECO:0000256" key="2">
    <source>
        <dbReference type="ARBA" id="ARBA00013090"/>
    </source>
</evidence>
<keyword evidence="9" id="KW-1185">Reference proteome</keyword>
<evidence type="ECO:0000256" key="4">
    <source>
        <dbReference type="ARBA" id="ARBA00022984"/>
    </source>
</evidence>
<proteinExistence type="inferred from homology"/>
<dbReference type="InterPro" id="IPR004391">
    <property type="entry name" value="Glu_race"/>
</dbReference>
<evidence type="ECO:0000313" key="9">
    <source>
        <dbReference type="Proteomes" id="UP000294854"/>
    </source>
</evidence>
<evidence type="ECO:0000256" key="1">
    <source>
        <dbReference type="ARBA" id="ARBA00001602"/>
    </source>
</evidence>
<dbReference type="Pfam" id="PF01177">
    <property type="entry name" value="Asp_Glu_race"/>
    <property type="match status" value="1"/>
</dbReference>
<reference evidence="8 9" key="1">
    <citation type="journal article" date="2019" name="Appl. Microbiol. Biotechnol.">
        <title>Uncovering carbohydrate metabolism through a genotype-phenotype association study of 56 lactic acid bacteria genomes.</title>
        <authorList>
            <person name="Buron-Moles G."/>
            <person name="Chailyan A."/>
            <person name="Dolejs I."/>
            <person name="Forster J."/>
            <person name="Miks M.H."/>
        </authorList>
    </citation>
    <scope>NUCLEOTIDE SEQUENCE [LARGE SCALE GENOMIC DNA]</scope>
    <source>
        <strain evidence="8 9">ATCC 49373</strain>
    </source>
</reference>
<dbReference type="FunFam" id="3.40.50.1860:FF:000001">
    <property type="entry name" value="Glutamate racemase"/>
    <property type="match status" value="1"/>
</dbReference>
<feature type="binding site" evidence="7">
    <location>
        <begin position="74"/>
        <end position="75"/>
    </location>
    <ligand>
        <name>substrate</name>
    </ligand>
</feature>
<dbReference type="NCBIfam" id="NF002035">
    <property type="entry name" value="PRK00865.1-3"/>
    <property type="match status" value="1"/>
</dbReference>
<organism evidence="8 9">
    <name type="scientific">Secundilactobacillus malefermentans</name>
    <dbReference type="NCBI Taxonomy" id="176292"/>
    <lineage>
        <taxon>Bacteria</taxon>
        <taxon>Bacillati</taxon>
        <taxon>Bacillota</taxon>
        <taxon>Bacilli</taxon>
        <taxon>Lactobacillales</taxon>
        <taxon>Lactobacillaceae</taxon>
        <taxon>Secundilactobacillus</taxon>
    </lineage>
</organism>
<keyword evidence="4 7" id="KW-0573">Peptidoglycan synthesis</keyword>
<evidence type="ECO:0000313" key="8">
    <source>
        <dbReference type="EMBL" id="TDG74327.1"/>
    </source>
</evidence>
<feature type="binding site" evidence="7">
    <location>
        <begin position="10"/>
        <end position="11"/>
    </location>
    <ligand>
        <name>substrate</name>
    </ligand>
</feature>
<dbReference type="GO" id="GO:0008360">
    <property type="term" value="P:regulation of cell shape"/>
    <property type="evidence" value="ECO:0007669"/>
    <property type="project" value="UniProtKB-KW"/>
</dbReference>
<sequence>MTSQAIGYMDSGVGGLTVVKEALRQLPYESVCFIGDQARLPYGPRPAEQVREFSEQLGQFLTAKNIKMFVIACNTATSAALEYLQKTLPIPVIGVISPGSRAAIKATKNHRIGVIATEGTIKSNAYEKAILSKDLQNKVFSLACPKFVPIVESNEYKTKIAKQIVDESMAYFKGTDIDTLILGCTHYPLLKPFIQEAVGPDVKLIDSGAETVSSVSLLLDYFNLANESSHKELPDRYFSTGSADRFKLIAGNWLEMDDLNVTHVPVESLSLK</sequence>
<dbReference type="EC" id="5.1.1.3" evidence="2 7"/>
<gene>
    <name evidence="7" type="primary">murI</name>
    <name evidence="8" type="ORF">C5L31_000894</name>
</gene>
<name>A0A4R5NIG3_9LACO</name>
<comment type="pathway">
    <text evidence="7">Cell wall biogenesis; peptidoglycan biosynthesis.</text>
</comment>
<dbReference type="HAMAP" id="MF_00258">
    <property type="entry name" value="Glu_racemase"/>
    <property type="match status" value="1"/>
</dbReference>
<dbReference type="PROSITE" id="PS00923">
    <property type="entry name" value="ASP_GLU_RACEMASE_1"/>
    <property type="match status" value="1"/>
</dbReference>
<evidence type="ECO:0000256" key="6">
    <source>
        <dbReference type="ARBA" id="ARBA00023316"/>
    </source>
</evidence>
<comment type="function">
    <text evidence="7">Provides the (R)-glutamate required for cell wall biosynthesis.</text>
</comment>
<evidence type="ECO:0000256" key="3">
    <source>
        <dbReference type="ARBA" id="ARBA00022960"/>
    </source>
</evidence>
<comment type="similarity">
    <text evidence="7">Belongs to the aspartate/glutamate racemases family.</text>
</comment>
<dbReference type="OrthoDB" id="9801055at2"/>
<dbReference type="GO" id="GO:0008881">
    <property type="term" value="F:glutamate racemase activity"/>
    <property type="evidence" value="ECO:0007669"/>
    <property type="project" value="UniProtKB-UniRule"/>
</dbReference>
<dbReference type="PANTHER" id="PTHR21198">
    <property type="entry name" value="GLUTAMATE RACEMASE"/>
    <property type="match status" value="1"/>
</dbReference>
<dbReference type="InterPro" id="IPR033134">
    <property type="entry name" value="Asp/Glu_racemase_AS_2"/>
</dbReference>
<dbReference type="RefSeq" id="WP_010620715.1">
    <property type="nucleotide sequence ID" value="NZ_CP042371.1"/>
</dbReference>
<accession>A0A4R5NIG3</accession>
<dbReference type="Gene3D" id="3.40.50.1860">
    <property type="match status" value="2"/>
</dbReference>
<dbReference type="SUPFAM" id="SSF53681">
    <property type="entry name" value="Aspartate/glutamate racemase"/>
    <property type="match status" value="2"/>
</dbReference>
<feature type="binding site" evidence="7">
    <location>
        <begin position="185"/>
        <end position="186"/>
    </location>
    <ligand>
        <name>substrate</name>
    </ligand>
</feature>
<dbReference type="InterPro" id="IPR015942">
    <property type="entry name" value="Asp/Glu/hydantoin_racemase"/>
</dbReference>
<feature type="active site" description="Proton donor/acceptor" evidence="7">
    <location>
        <position position="184"/>
    </location>
</feature>
<dbReference type="Proteomes" id="UP000294854">
    <property type="component" value="Unassembled WGS sequence"/>
</dbReference>
<dbReference type="AlphaFoldDB" id="A0A4R5NIG3"/>
<feature type="binding site" evidence="7">
    <location>
        <begin position="42"/>
        <end position="43"/>
    </location>
    <ligand>
        <name>substrate</name>
    </ligand>
</feature>
<feature type="active site" description="Proton donor/acceptor" evidence="7">
    <location>
        <position position="73"/>
    </location>
</feature>
<evidence type="ECO:0000256" key="5">
    <source>
        <dbReference type="ARBA" id="ARBA00023235"/>
    </source>
</evidence>
<dbReference type="InterPro" id="IPR001920">
    <property type="entry name" value="Asp/Glu_race"/>
</dbReference>
<protein>
    <recommendedName>
        <fullName evidence="2 7">Glutamate racemase</fullName>
        <ecNumber evidence="2 7">5.1.1.3</ecNumber>
    </recommendedName>
</protein>
<comment type="caution">
    <text evidence="8">The sequence shown here is derived from an EMBL/GenBank/DDBJ whole genome shotgun (WGS) entry which is preliminary data.</text>
</comment>
<dbReference type="GO" id="GO:0071555">
    <property type="term" value="P:cell wall organization"/>
    <property type="evidence" value="ECO:0007669"/>
    <property type="project" value="UniProtKB-KW"/>
</dbReference>
<dbReference type="GO" id="GO:0009252">
    <property type="term" value="P:peptidoglycan biosynthetic process"/>
    <property type="evidence" value="ECO:0007669"/>
    <property type="project" value="UniProtKB-UniRule"/>
</dbReference>
<keyword evidence="5 7" id="KW-0413">Isomerase</keyword>
<keyword evidence="3 7" id="KW-0133">Cell shape</keyword>
<keyword evidence="6 7" id="KW-0961">Cell wall biogenesis/degradation</keyword>
<evidence type="ECO:0000256" key="7">
    <source>
        <dbReference type="HAMAP-Rule" id="MF_00258"/>
    </source>
</evidence>
<dbReference type="InterPro" id="IPR018187">
    <property type="entry name" value="Asp/Glu_racemase_AS_1"/>
</dbReference>
<dbReference type="PROSITE" id="PS00924">
    <property type="entry name" value="ASP_GLU_RACEMASE_2"/>
    <property type="match status" value="1"/>
</dbReference>
<dbReference type="STRING" id="1122149.FD44_GL001976"/>